<dbReference type="RefSeq" id="WP_273595267.1">
    <property type="nucleotide sequence ID" value="NZ_JAQQXS010000002.1"/>
</dbReference>
<protein>
    <recommendedName>
        <fullName evidence="6">SURF1-like protein</fullName>
    </recommendedName>
</protein>
<proteinExistence type="inferred from homology"/>
<evidence type="ECO:0000256" key="3">
    <source>
        <dbReference type="ARBA" id="ARBA00022692"/>
    </source>
</evidence>
<dbReference type="PANTHER" id="PTHR23427">
    <property type="entry name" value="SURFEIT LOCUS PROTEIN"/>
    <property type="match status" value="1"/>
</dbReference>
<comment type="similarity">
    <text evidence="2 6">Belongs to the SURF1 family.</text>
</comment>
<dbReference type="EMBL" id="JAQQXS010000002">
    <property type="protein sequence ID" value="MDC8784155.1"/>
    <property type="molecule type" value="Genomic_DNA"/>
</dbReference>
<evidence type="ECO:0000256" key="4">
    <source>
        <dbReference type="ARBA" id="ARBA00022989"/>
    </source>
</evidence>
<keyword evidence="4 6" id="KW-1133">Transmembrane helix</keyword>
<comment type="caution">
    <text evidence="7">The sequence shown here is derived from an EMBL/GenBank/DDBJ whole genome shotgun (WGS) entry which is preliminary data.</text>
</comment>
<dbReference type="InterPro" id="IPR045214">
    <property type="entry name" value="Surf1/Surf4"/>
</dbReference>
<dbReference type="PROSITE" id="PS50895">
    <property type="entry name" value="SURF1"/>
    <property type="match status" value="1"/>
</dbReference>
<reference evidence="7 8" key="1">
    <citation type="submission" date="2022-10" db="EMBL/GenBank/DDBJ databases">
        <title>paucibacter sp. hw8 Genome sequencing.</title>
        <authorList>
            <person name="Park S."/>
        </authorList>
    </citation>
    <scope>NUCLEOTIDE SEQUENCE [LARGE SCALE GENOMIC DNA]</scope>
    <source>
        <strain evidence="8">hw8</strain>
    </source>
</reference>
<evidence type="ECO:0000256" key="5">
    <source>
        <dbReference type="ARBA" id="ARBA00023136"/>
    </source>
</evidence>
<evidence type="ECO:0000313" key="7">
    <source>
        <dbReference type="EMBL" id="MDC8784155.1"/>
    </source>
</evidence>
<name>A0ABT5KML5_9BURK</name>
<keyword evidence="5 6" id="KW-0472">Membrane</keyword>
<dbReference type="CDD" id="cd06662">
    <property type="entry name" value="SURF1"/>
    <property type="match status" value="1"/>
</dbReference>
<sequence length="248" mass="27375">MRFVMTLRGRSWLLLFLSIVGVSLTARLGVWQLDRAAQKVALQQAVERQGELPPLEGTALSTESLASSAAGQAQLHRRVRLMGRWLPDKTVFLDNRPMQGRAGFFVVTPLLLEGRPEAILVQRAWVPRNMADRSALPALPTVAGVVTVEGRLAASPSRLYEFSPAHSGVIRQNLEAAAYAQEIKQGLLPLTVIQTGGAPADDLLRDWPAPDLGLQKHYGYAFQWFALSALILGLYVWFQFLRPARRAA</sequence>
<evidence type="ECO:0000313" key="8">
    <source>
        <dbReference type="Proteomes" id="UP001219862"/>
    </source>
</evidence>
<gene>
    <name evidence="7" type="ORF">PRZ01_02980</name>
</gene>
<dbReference type="Proteomes" id="UP001219862">
    <property type="component" value="Unassembled WGS sequence"/>
</dbReference>
<evidence type="ECO:0000256" key="6">
    <source>
        <dbReference type="RuleBase" id="RU363076"/>
    </source>
</evidence>
<evidence type="ECO:0000256" key="1">
    <source>
        <dbReference type="ARBA" id="ARBA00004370"/>
    </source>
</evidence>
<comment type="subcellular location">
    <subcellularLocation>
        <location evidence="6">Cell membrane</location>
        <topology evidence="6">Multi-pass membrane protein</topology>
    </subcellularLocation>
    <subcellularLocation>
        <location evidence="1">Membrane</location>
    </subcellularLocation>
</comment>
<feature type="transmembrane region" description="Helical" evidence="6">
    <location>
        <begin position="218"/>
        <end position="238"/>
    </location>
</feature>
<organism evidence="7 8">
    <name type="scientific">Roseateles koreensis</name>
    <dbReference type="NCBI Taxonomy" id="2987526"/>
    <lineage>
        <taxon>Bacteria</taxon>
        <taxon>Pseudomonadati</taxon>
        <taxon>Pseudomonadota</taxon>
        <taxon>Betaproteobacteria</taxon>
        <taxon>Burkholderiales</taxon>
        <taxon>Sphaerotilaceae</taxon>
        <taxon>Roseateles</taxon>
    </lineage>
</organism>
<dbReference type="InterPro" id="IPR002994">
    <property type="entry name" value="Surf1/Shy1"/>
</dbReference>
<keyword evidence="6" id="KW-1003">Cell membrane</keyword>
<comment type="caution">
    <text evidence="6">Lacks conserved residue(s) required for the propagation of feature annotation.</text>
</comment>
<accession>A0ABT5KML5</accession>
<dbReference type="PANTHER" id="PTHR23427:SF2">
    <property type="entry name" value="SURFEIT LOCUS PROTEIN 1"/>
    <property type="match status" value="1"/>
</dbReference>
<keyword evidence="3 6" id="KW-0812">Transmembrane</keyword>
<evidence type="ECO:0000256" key="2">
    <source>
        <dbReference type="ARBA" id="ARBA00007165"/>
    </source>
</evidence>
<dbReference type="Pfam" id="PF02104">
    <property type="entry name" value="SURF1"/>
    <property type="match status" value="1"/>
</dbReference>
<keyword evidence="8" id="KW-1185">Reference proteome</keyword>